<feature type="transmembrane region" description="Helical" evidence="1">
    <location>
        <begin position="12"/>
        <end position="39"/>
    </location>
</feature>
<dbReference type="AlphaFoldDB" id="A0A3R9ZEY8"/>
<keyword evidence="1" id="KW-0812">Transmembrane</keyword>
<gene>
    <name evidence="2" type="ORF">EJC49_25500</name>
</gene>
<keyword evidence="1" id="KW-1133">Transmembrane helix</keyword>
<organism evidence="2 3">
    <name type="scientific">Aquibium carbonis</name>
    <dbReference type="NCBI Taxonomy" id="2495581"/>
    <lineage>
        <taxon>Bacteria</taxon>
        <taxon>Pseudomonadati</taxon>
        <taxon>Pseudomonadota</taxon>
        <taxon>Alphaproteobacteria</taxon>
        <taxon>Hyphomicrobiales</taxon>
        <taxon>Phyllobacteriaceae</taxon>
        <taxon>Aquibium</taxon>
    </lineage>
</organism>
<comment type="caution">
    <text evidence="2">The sequence shown here is derived from an EMBL/GenBank/DDBJ whole genome shotgun (WGS) entry which is preliminary data.</text>
</comment>
<proteinExistence type="predicted"/>
<protein>
    <submittedName>
        <fullName evidence="2">Glucose dehydrogenase</fullName>
    </submittedName>
</protein>
<evidence type="ECO:0000256" key="1">
    <source>
        <dbReference type="SAM" id="Phobius"/>
    </source>
</evidence>
<evidence type="ECO:0000313" key="2">
    <source>
        <dbReference type="EMBL" id="RST78322.1"/>
    </source>
</evidence>
<feature type="non-terminal residue" evidence="2">
    <location>
        <position position="43"/>
    </location>
</feature>
<reference evidence="2 3" key="1">
    <citation type="submission" date="2018-12" db="EMBL/GenBank/DDBJ databases">
        <title>Mesorhizobium carbonis sp. nov., isolated from coal mine water.</title>
        <authorList>
            <person name="Xin W."/>
            <person name="Xu Z."/>
            <person name="Xiang F."/>
            <person name="Zhang J."/>
            <person name="Xi L."/>
            <person name="Liu J."/>
        </authorList>
    </citation>
    <scope>NUCLEOTIDE SEQUENCE [LARGE SCALE GENOMIC DNA]</scope>
    <source>
        <strain evidence="2 3">B2.3</strain>
    </source>
</reference>
<dbReference type="EMBL" id="RWKW01000186">
    <property type="protein sequence ID" value="RST78322.1"/>
    <property type="molecule type" value="Genomic_DNA"/>
</dbReference>
<name>A0A3R9ZEY8_9HYPH</name>
<sequence>MMGDESGRRGFGYWFTAAVGLLLAALGVVLGAGGVWLAVLGGS</sequence>
<keyword evidence="3" id="KW-1185">Reference proteome</keyword>
<keyword evidence="1" id="KW-0472">Membrane</keyword>
<evidence type="ECO:0000313" key="3">
    <source>
        <dbReference type="Proteomes" id="UP000278398"/>
    </source>
</evidence>
<dbReference type="Proteomes" id="UP000278398">
    <property type="component" value="Unassembled WGS sequence"/>
</dbReference>
<accession>A0A3R9ZEY8</accession>